<accession>A0A420E1A3</accession>
<comment type="caution">
    <text evidence="1">The sequence shown here is derived from an EMBL/GenBank/DDBJ whole genome shotgun (WGS) entry which is preliminary data.</text>
</comment>
<evidence type="ECO:0000313" key="2">
    <source>
        <dbReference type="Proteomes" id="UP000285780"/>
    </source>
</evidence>
<name>A0A420E1A3_9FLAO</name>
<dbReference type="Proteomes" id="UP000285780">
    <property type="component" value="Unassembled WGS sequence"/>
</dbReference>
<dbReference type="SUPFAM" id="SSF103196">
    <property type="entry name" value="Roadblock/LC7 domain"/>
    <property type="match status" value="1"/>
</dbReference>
<gene>
    <name evidence="1" type="ORF">C8N26_1488</name>
</gene>
<dbReference type="EMBL" id="RAQM01000008">
    <property type="protein sequence ID" value="RKF03859.1"/>
    <property type="molecule type" value="Genomic_DNA"/>
</dbReference>
<proteinExistence type="predicted"/>
<protein>
    <recommendedName>
        <fullName evidence="3">Roadblock/LAMTOR2 domain-containing protein</fullName>
    </recommendedName>
</protein>
<reference evidence="1 2" key="1">
    <citation type="submission" date="2018-09" db="EMBL/GenBank/DDBJ databases">
        <title>Genomic Encyclopedia of Archaeal and Bacterial Type Strains, Phase II (KMG-II): from individual species to whole genera.</title>
        <authorList>
            <person name="Goeker M."/>
        </authorList>
    </citation>
    <scope>NUCLEOTIDE SEQUENCE [LARGE SCALE GENOMIC DNA]</scope>
    <source>
        <strain evidence="1 2">DSM 16505</strain>
    </source>
</reference>
<dbReference type="AlphaFoldDB" id="A0A420E1A3"/>
<dbReference type="Gene3D" id="3.30.450.30">
    <property type="entry name" value="Dynein light chain 2a, cytoplasmic"/>
    <property type="match status" value="1"/>
</dbReference>
<keyword evidence="2" id="KW-1185">Reference proteome</keyword>
<organism evidence="1 2">
    <name type="scientific">Tenacibaculum lutimaris</name>
    <dbReference type="NCBI Taxonomy" id="285258"/>
    <lineage>
        <taxon>Bacteria</taxon>
        <taxon>Pseudomonadati</taxon>
        <taxon>Bacteroidota</taxon>
        <taxon>Flavobacteriia</taxon>
        <taxon>Flavobacteriales</taxon>
        <taxon>Flavobacteriaceae</taxon>
        <taxon>Tenacibaculum</taxon>
    </lineage>
</organism>
<sequence length="109" mass="11994">MKQADLQTLIEESKADRGLIFNSEGNVIDSLNISKENNVAAMANVILTMANEFFQDTLQSDKLNQIVLTSPEALAVVSKYDDSHIVCLLANDTSKEAIIKLTLKKITPQ</sequence>
<dbReference type="RefSeq" id="WP_120186729.1">
    <property type="nucleotide sequence ID" value="NZ_RAQM01000008.1"/>
</dbReference>
<evidence type="ECO:0000313" key="1">
    <source>
        <dbReference type="EMBL" id="RKF03859.1"/>
    </source>
</evidence>
<evidence type="ECO:0008006" key="3">
    <source>
        <dbReference type="Google" id="ProtNLM"/>
    </source>
</evidence>